<evidence type="ECO:0000256" key="3">
    <source>
        <dbReference type="ARBA" id="ARBA00019077"/>
    </source>
</evidence>
<feature type="domain" description="3-deoxy-D-manno-octulosonic-acid transferase N-terminal" evidence="10">
    <location>
        <begin position="49"/>
        <end position="228"/>
    </location>
</feature>
<name>E1YH78_9BACT</name>
<dbReference type="CAZy" id="GT30">
    <property type="family name" value="Glycosyltransferase Family 30"/>
</dbReference>
<keyword evidence="4 9" id="KW-0808">Transferase</keyword>
<evidence type="ECO:0000256" key="6">
    <source>
        <dbReference type="ARBA" id="ARBA00049183"/>
    </source>
</evidence>
<proteinExistence type="inferred from homology"/>
<dbReference type="EC" id="2.4.99.12" evidence="2 9"/>
<evidence type="ECO:0000256" key="5">
    <source>
        <dbReference type="ARBA" id="ARBA00031445"/>
    </source>
</evidence>
<feature type="active site" description="Proton acceptor" evidence="7">
    <location>
        <position position="77"/>
    </location>
</feature>
<evidence type="ECO:0000256" key="8">
    <source>
        <dbReference type="PIRSR" id="PIRSR639901-2"/>
    </source>
</evidence>
<evidence type="ECO:0000259" key="10">
    <source>
        <dbReference type="Pfam" id="PF04413"/>
    </source>
</evidence>
<evidence type="ECO:0000256" key="7">
    <source>
        <dbReference type="PIRSR" id="PIRSR639901-1"/>
    </source>
</evidence>
<dbReference type="PANTHER" id="PTHR42755:SF1">
    <property type="entry name" value="3-DEOXY-D-MANNO-OCTULOSONIC ACID TRANSFERASE, MITOCHONDRIAL-RELATED"/>
    <property type="match status" value="1"/>
</dbReference>
<keyword evidence="9" id="KW-1003">Cell membrane</keyword>
<organism evidence="11">
    <name type="scientific">uncultured Desulfobacterium sp</name>
    <dbReference type="NCBI Taxonomy" id="201089"/>
    <lineage>
        <taxon>Bacteria</taxon>
        <taxon>Pseudomonadati</taxon>
        <taxon>Thermodesulfobacteriota</taxon>
        <taxon>Desulfobacteria</taxon>
        <taxon>Desulfobacterales</taxon>
        <taxon>Desulfobacteriaceae</taxon>
        <taxon>Desulfobacterium</taxon>
        <taxon>environmental samples</taxon>
    </lineage>
</organism>
<keyword evidence="9" id="KW-0812">Transmembrane</keyword>
<dbReference type="GO" id="GO:0043842">
    <property type="term" value="F:Kdo transferase activity"/>
    <property type="evidence" value="ECO:0007669"/>
    <property type="project" value="UniProtKB-EC"/>
</dbReference>
<comment type="similarity">
    <text evidence="9">Belongs to the glycosyltransferase group 1 family.</text>
</comment>
<feature type="site" description="Transition state stabilizer" evidence="8">
    <location>
        <position position="147"/>
    </location>
</feature>
<dbReference type="InterPro" id="IPR039901">
    <property type="entry name" value="Kdotransferase"/>
</dbReference>
<dbReference type="AlphaFoldDB" id="E1YH78"/>
<dbReference type="GO" id="GO:0005886">
    <property type="term" value="C:plasma membrane"/>
    <property type="evidence" value="ECO:0007669"/>
    <property type="project" value="UniProtKB-SubCell"/>
</dbReference>
<sequence>MVEIRNCLCVNYIVKISDKMILLYQFIYTIIIICCAPFILLFAAAGNKRVLERLGLSLSKEYPKNKRIWVHALSVGEVISAIPLIDAIRLEYPDKEIVLTVTTVKGLLIAKKELHEKVKIIQMPIDFWWSINRIRNYINPYCFVLVETDIWPALLNNLAQNNIKCFLVNGRISPSTFKAYKKFSFIIKPVFSKFALCMMQSEHDSKRLIETGIDQNKIITTGNIKFDRSWLPMQPQERDDLLNKLSLSAEDCIWVAGSIHKDEEKIILNVFLQLFPQFPKLRLILAPRNIEESNKILIIAQGMGLKSILKTDRDHDKNPYPVLILNTIGELSRIYGIGKIAFVGGSMVASGGHNLLEPASFGMPVLFGPYMHNFVLMSELILKEEGAIQINNENELYQSIKKLIEDDVLYDRMRKNSKNFVYKHQGAIKEVIMHIRKHVG</sequence>
<gene>
    <name evidence="11" type="ORF">N47_F16170</name>
</gene>
<dbReference type="Pfam" id="PF04413">
    <property type="entry name" value="Glycos_transf_N"/>
    <property type="match status" value="1"/>
</dbReference>
<evidence type="ECO:0000313" key="11">
    <source>
        <dbReference type="EMBL" id="CBX29922.1"/>
    </source>
</evidence>
<feature type="site" description="Transition state stabilizer" evidence="8">
    <location>
        <position position="225"/>
    </location>
</feature>
<keyword evidence="9" id="KW-0448">Lipopolysaccharide biosynthesis</keyword>
<protein>
    <recommendedName>
        <fullName evidence="3 9">3-deoxy-D-manno-octulosonic acid transferase</fullName>
        <shortName evidence="9">Kdo transferase</shortName>
        <ecNumber evidence="2 9">2.4.99.12</ecNumber>
    </recommendedName>
    <alternativeName>
        <fullName evidence="5 9">Lipid IV(A) 3-deoxy-D-manno-octulosonic acid transferase</fullName>
    </alternativeName>
</protein>
<evidence type="ECO:0000256" key="2">
    <source>
        <dbReference type="ARBA" id="ARBA00012621"/>
    </source>
</evidence>
<evidence type="ECO:0000256" key="4">
    <source>
        <dbReference type="ARBA" id="ARBA00022679"/>
    </source>
</evidence>
<dbReference type="GO" id="GO:0009245">
    <property type="term" value="P:lipid A biosynthetic process"/>
    <property type="evidence" value="ECO:0007669"/>
    <property type="project" value="TreeGrafter"/>
</dbReference>
<dbReference type="GO" id="GO:0009244">
    <property type="term" value="P:lipopolysaccharide core region biosynthetic process"/>
    <property type="evidence" value="ECO:0007669"/>
    <property type="project" value="UniProtKB-UniRule"/>
</dbReference>
<dbReference type="SUPFAM" id="SSF53756">
    <property type="entry name" value="UDP-Glycosyltransferase/glycogen phosphorylase"/>
    <property type="match status" value="1"/>
</dbReference>
<dbReference type="Gene3D" id="3.40.50.11720">
    <property type="entry name" value="3-Deoxy-D-manno-octulosonic-acid transferase, N-terminal domain"/>
    <property type="match status" value="1"/>
</dbReference>
<comment type="subcellular location">
    <subcellularLocation>
        <location evidence="9">Cell membrane</location>
    </subcellularLocation>
</comment>
<dbReference type="PANTHER" id="PTHR42755">
    <property type="entry name" value="3-DEOXY-MANNO-OCTULOSONATE CYTIDYLYLTRANSFERASE"/>
    <property type="match status" value="1"/>
</dbReference>
<keyword evidence="9" id="KW-0472">Membrane</keyword>
<evidence type="ECO:0000256" key="1">
    <source>
        <dbReference type="ARBA" id="ARBA00004713"/>
    </source>
</evidence>
<accession>E1YH78</accession>
<comment type="pathway">
    <text evidence="1 9">Bacterial outer membrane biogenesis; LPS core biosynthesis.</text>
</comment>
<comment type="catalytic activity">
    <reaction evidence="6 9">
        <text>lipid IVA (E. coli) + CMP-3-deoxy-beta-D-manno-octulosonate = alpha-Kdo-(2-&gt;6)-lipid IVA (E. coli) + CMP + H(+)</text>
        <dbReference type="Rhea" id="RHEA:28066"/>
        <dbReference type="ChEBI" id="CHEBI:15378"/>
        <dbReference type="ChEBI" id="CHEBI:58603"/>
        <dbReference type="ChEBI" id="CHEBI:60364"/>
        <dbReference type="ChEBI" id="CHEBI:60377"/>
        <dbReference type="ChEBI" id="CHEBI:85987"/>
        <dbReference type="EC" id="2.4.99.12"/>
    </reaction>
</comment>
<evidence type="ECO:0000256" key="9">
    <source>
        <dbReference type="RuleBase" id="RU365103"/>
    </source>
</evidence>
<keyword evidence="9" id="KW-1133">Transmembrane helix</keyword>
<feature type="transmembrane region" description="Helical" evidence="9">
    <location>
        <begin position="26"/>
        <end position="47"/>
    </location>
</feature>
<dbReference type="InterPro" id="IPR038107">
    <property type="entry name" value="Glycos_transf_N_sf"/>
</dbReference>
<dbReference type="UniPathway" id="UPA00958"/>
<dbReference type="Gene3D" id="3.40.50.2000">
    <property type="entry name" value="Glycogen Phosphorylase B"/>
    <property type="match status" value="1"/>
</dbReference>
<reference evidence="11" key="1">
    <citation type="journal article" date="2011" name="Environ. Microbiol.">
        <title>Genomic insights into the metabolic potential of the polycyclic aromatic hydrocarbon degrading sulfate-reducing Deltaproteobacterium N47.</title>
        <authorList>
            <person name="Bergmann F."/>
            <person name="Selesi D."/>
            <person name="Weinmaier T."/>
            <person name="Tischler P."/>
            <person name="Rattei T."/>
            <person name="Meckenstock R.U."/>
        </authorList>
    </citation>
    <scope>NUCLEOTIDE SEQUENCE</scope>
</reference>
<comment type="function">
    <text evidence="9">Involved in lipopolysaccharide (LPS) biosynthesis. Catalyzes the transfer of 3-deoxy-D-manno-octulosonate (Kdo) residue(s) from CMP-Kdo to lipid IV(A), the tetraacyldisaccharide-1,4'-bisphosphate precursor of lipid A.</text>
</comment>
<dbReference type="EMBL" id="FR695873">
    <property type="protein sequence ID" value="CBX29922.1"/>
    <property type="molecule type" value="Genomic_DNA"/>
</dbReference>
<dbReference type="InterPro" id="IPR007507">
    <property type="entry name" value="Glycos_transf_N"/>
</dbReference>